<dbReference type="InterPro" id="IPR050862">
    <property type="entry name" value="RdRp_reductase_class-2"/>
</dbReference>
<keyword evidence="6" id="KW-0170">Cobalt</keyword>
<dbReference type="GO" id="GO:0031419">
    <property type="term" value="F:cobalamin binding"/>
    <property type="evidence" value="ECO:0007669"/>
    <property type="project" value="UniProtKB-KW"/>
</dbReference>
<feature type="domain" description="ATP-cone" evidence="8">
    <location>
        <begin position="34"/>
        <end position="124"/>
    </location>
</feature>
<name>A0A1G1XLR1_9BACT</name>
<evidence type="ECO:0000256" key="3">
    <source>
        <dbReference type="ARBA" id="ARBA00022741"/>
    </source>
</evidence>
<dbReference type="Pfam" id="PF03477">
    <property type="entry name" value="ATP-cone"/>
    <property type="match status" value="1"/>
</dbReference>
<comment type="cofactor">
    <cofactor evidence="1">
        <name>adenosylcob(III)alamin</name>
        <dbReference type="ChEBI" id="CHEBI:18408"/>
    </cofactor>
</comment>
<evidence type="ECO:0000256" key="6">
    <source>
        <dbReference type="ARBA" id="ARBA00023285"/>
    </source>
</evidence>
<reference evidence="9 10" key="1">
    <citation type="journal article" date="2016" name="Nat. Commun.">
        <title>Thousands of microbial genomes shed light on interconnected biogeochemical processes in an aquifer system.</title>
        <authorList>
            <person name="Anantharaman K."/>
            <person name="Brown C.T."/>
            <person name="Hug L.A."/>
            <person name="Sharon I."/>
            <person name="Castelle C.J."/>
            <person name="Probst A.J."/>
            <person name="Thomas B.C."/>
            <person name="Singh A."/>
            <person name="Wilkins M.J."/>
            <person name="Karaoz U."/>
            <person name="Brodie E.L."/>
            <person name="Williams K.H."/>
            <person name="Hubbard S.S."/>
            <person name="Banfield J.F."/>
        </authorList>
    </citation>
    <scope>NUCLEOTIDE SEQUENCE [LARGE SCALE GENOMIC DNA]</scope>
</reference>
<sequence>MAKTSRASVGKVINVANEKQRVTQVAGLKVRIPEIVVKRDGRRMEFDQSKIKYAIERCFASFQREPNVPLEELVIQVVNLVSIKYPNPHVEQIQDAVETVLQAVGEYEAAKHYILYRAQHAKLRETRPIPESVRQAFVDSDQYFPTAIQKFQFYDKYSRFNYLLGRRETWVETVDRALDFLKKLSQNKLDQQVYEKIRLFILEMKALPSMRLLAMAGEAASRNNMAIYNCSYLTVDSLDAFAEALLISMAGCGVGFSVEKQYVENLPRVKRQKAGSKPEKFLIEDSAEGWGESLRQGLDNWFSGKDLSFDYSLIRSAGAPLKIKGGRASGPEPLRKMLDFARSKVLSRQGGFLRPIDAHDLMCAVGDAVVSGGVRRTAMISLFDFDDQEMRVCKSGDNIRGNEQRWNANNSAVWPDRELSQTEVAKFVIDADESRRGEPGIFSRFAALNTIPERRKPAEFGCNPCGEIILRPFEFCNLSIVVARKEDDFESLEEKVEVATIIGTIQSLATNFPGLRPQWKKNCEEERLLGVDINGQMDCVASRDEDNMRKLKQVSKETNEKYAKIFGINQSVAITCVKPSGNSAQLLNCSSGVHARWSEYYIRNIRVGAHTPIFKVLKDAGVPMDPENNQSQETATTWVAHFPVKSPDGAITRKDISAIEQLKYWLKSKTNWTEHNPSVTVTYSPDEIFDIAKWLWQHQSMIGGLTLLPAFDAQYDQMPYVEISREEYERLVAMFPEIDFSKIYRYEEKDLTTVAQEVACLGGICEVTLL</sequence>
<evidence type="ECO:0000256" key="1">
    <source>
        <dbReference type="ARBA" id="ARBA00001922"/>
    </source>
</evidence>
<evidence type="ECO:0000313" key="10">
    <source>
        <dbReference type="Proteomes" id="UP000178570"/>
    </source>
</evidence>
<evidence type="ECO:0000256" key="4">
    <source>
        <dbReference type="ARBA" id="ARBA00022840"/>
    </source>
</evidence>
<dbReference type="PANTHER" id="PTHR43371">
    <property type="entry name" value="VITAMIN B12-DEPENDENT RIBONUCLEOTIDE REDUCTASE"/>
    <property type="match status" value="1"/>
</dbReference>
<evidence type="ECO:0000256" key="5">
    <source>
        <dbReference type="ARBA" id="ARBA00023002"/>
    </source>
</evidence>
<organism evidence="9 10">
    <name type="scientific">Candidatus Brennerbacteria bacterium RIFOXYD1_FULL_41_16</name>
    <dbReference type="NCBI Taxonomy" id="1797529"/>
    <lineage>
        <taxon>Bacteria</taxon>
        <taxon>Candidatus Brenneribacteriota</taxon>
    </lineage>
</organism>
<accession>A0A1G1XLR1</accession>
<dbReference type="GO" id="GO:0004748">
    <property type="term" value="F:ribonucleoside-diphosphate reductase activity, thioredoxin disulfide as acceptor"/>
    <property type="evidence" value="ECO:0007669"/>
    <property type="project" value="TreeGrafter"/>
</dbReference>
<evidence type="ECO:0000256" key="7">
    <source>
        <dbReference type="PROSITE-ProRule" id="PRU00492"/>
    </source>
</evidence>
<dbReference type="EMBL" id="MHHY01000004">
    <property type="protein sequence ID" value="OGY40854.1"/>
    <property type="molecule type" value="Genomic_DNA"/>
</dbReference>
<proteinExistence type="predicted"/>
<dbReference type="SUPFAM" id="SSF51998">
    <property type="entry name" value="PFL-like glycyl radical enzymes"/>
    <property type="match status" value="1"/>
</dbReference>
<evidence type="ECO:0000313" key="9">
    <source>
        <dbReference type="EMBL" id="OGY40854.1"/>
    </source>
</evidence>
<dbReference type="GO" id="GO:0005524">
    <property type="term" value="F:ATP binding"/>
    <property type="evidence" value="ECO:0007669"/>
    <property type="project" value="UniProtKB-UniRule"/>
</dbReference>
<keyword evidence="3 7" id="KW-0547">Nucleotide-binding</keyword>
<dbReference type="AlphaFoldDB" id="A0A1G1XLR1"/>
<keyword evidence="2" id="KW-0846">Cobalamin</keyword>
<keyword evidence="5" id="KW-0560">Oxidoreductase</keyword>
<gene>
    <name evidence="9" type="ORF">A2570_00380</name>
</gene>
<dbReference type="Proteomes" id="UP000178570">
    <property type="component" value="Unassembled WGS sequence"/>
</dbReference>
<protein>
    <submittedName>
        <fullName evidence="9">Recombinase</fullName>
    </submittedName>
</protein>
<dbReference type="PROSITE" id="PS51161">
    <property type="entry name" value="ATP_CONE"/>
    <property type="match status" value="1"/>
</dbReference>
<dbReference type="PANTHER" id="PTHR43371:SF1">
    <property type="entry name" value="RIBONUCLEOSIDE-DIPHOSPHATE REDUCTASE"/>
    <property type="match status" value="1"/>
</dbReference>
<dbReference type="InterPro" id="IPR005144">
    <property type="entry name" value="ATP-cone_dom"/>
</dbReference>
<keyword evidence="4 7" id="KW-0067">ATP-binding</keyword>
<dbReference type="Gene3D" id="3.20.70.20">
    <property type="match status" value="3"/>
</dbReference>
<comment type="caution">
    <text evidence="9">The sequence shown here is derived from an EMBL/GenBank/DDBJ whole genome shotgun (WGS) entry which is preliminary data.</text>
</comment>
<dbReference type="STRING" id="1797529.A2570_00380"/>
<evidence type="ECO:0000259" key="8">
    <source>
        <dbReference type="PROSITE" id="PS51161"/>
    </source>
</evidence>
<evidence type="ECO:0000256" key="2">
    <source>
        <dbReference type="ARBA" id="ARBA00022628"/>
    </source>
</evidence>